<feature type="signal peptide" evidence="1">
    <location>
        <begin position="1"/>
        <end position="22"/>
    </location>
</feature>
<evidence type="ECO:0000256" key="1">
    <source>
        <dbReference type="SAM" id="SignalP"/>
    </source>
</evidence>
<proteinExistence type="predicted"/>
<name>A0A9X0ZV97_NEIEL</name>
<dbReference type="RefSeq" id="WP_214038198.1">
    <property type="nucleotide sequence ID" value="NZ_JAGJWT010000009.1"/>
</dbReference>
<comment type="caution">
    <text evidence="2">The sequence shown here is derived from an EMBL/GenBank/DDBJ whole genome shotgun (WGS) entry which is preliminary data.</text>
</comment>
<evidence type="ECO:0008006" key="4">
    <source>
        <dbReference type="Google" id="ProtNLM"/>
    </source>
</evidence>
<dbReference type="Proteomes" id="UP000708805">
    <property type="component" value="Unassembled WGS sequence"/>
</dbReference>
<sequence length="236" mass="26449">MKKTTQTVLCLILLSSGMSTLACSPNLPNYQNCINQQRQSMEMQQFQGRMQQEQSLGQQQRQPYRQPYDPYAFEKATIQARQDLAGQSDIAVAFSPSTGAVGVSAVSWAQLQPNVHANPMLASTKEFALASCIDKALNLKLGGFTHKEMDKTLRKYGKKSDCKIVKEGERLEENLIAVIRGRLADGTYTLYWLARGDNGTPFSQQQPEFKSLLKKCRSEAQSCDVIGQFGYRTELY</sequence>
<reference evidence="2" key="1">
    <citation type="submission" date="2021-04" db="EMBL/GenBank/DDBJ databases">
        <title>Genomic characterization of endocarditis-associated Neisseria elongata subsp. nitroreducens.</title>
        <authorList>
            <person name="Schorner M."/>
            <person name="Passarelli-Araujo H."/>
            <person name="Scheffer M."/>
            <person name="Barazzetti F."/>
            <person name="Martins J."/>
            <person name="Machado H."/>
            <person name="Palmeiro J."/>
            <person name="Bazzo M."/>
        </authorList>
    </citation>
    <scope>NUCLEOTIDE SEQUENCE</scope>
    <source>
        <strain evidence="2">Nel_M001</strain>
    </source>
</reference>
<dbReference type="AlphaFoldDB" id="A0A9X0ZV97"/>
<keyword evidence="1" id="KW-0732">Signal</keyword>
<dbReference type="PROSITE" id="PS51257">
    <property type="entry name" value="PROKAR_LIPOPROTEIN"/>
    <property type="match status" value="1"/>
</dbReference>
<evidence type="ECO:0000313" key="2">
    <source>
        <dbReference type="EMBL" id="MBS9341049.1"/>
    </source>
</evidence>
<accession>A0A9X0ZV97</accession>
<evidence type="ECO:0000313" key="3">
    <source>
        <dbReference type="Proteomes" id="UP000708805"/>
    </source>
</evidence>
<organism evidence="2 3">
    <name type="scientific">Neisseria elongata subsp. nitroreducens</name>
    <dbReference type="NCBI Taxonomy" id="90367"/>
    <lineage>
        <taxon>Bacteria</taxon>
        <taxon>Pseudomonadati</taxon>
        <taxon>Pseudomonadota</taxon>
        <taxon>Betaproteobacteria</taxon>
        <taxon>Neisseriales</taxon>
        <taxon>Neisseriaceae</taxon>
        <taxon>Neisseria</taxon>
    </lineage>
</organism>
<dbReference type="EMBL" id="JAGJWT010000009">
    <property type="protein sequence ID" value="MBS9341049.1"/>
    <property type="molecule type" value="Genomic_DNA"/>
</dbReference>
<gene>
    <name evidence="2" type="ORF">J8641_09610</name>
</gene>
<feature type="chain" id="PRO_5040719592" description="Lipoprotein" evidence="1">
    <location>
        <begin position="23"/>
        <end position="236"/>
    </location>
</feature>
<protein>
    <recommendedName>
        <fullName evidence="4">Lipoprotein</fullName>
    </recommendedName>
</protein>